<organism evidence="3 4">
    <name type="scientific">Chenopodium quinoa</name>
    <name type="common">Quinoa</name>
    <dbReference type="NCBI Taxonomy" id="63459"/>
    <lineage>
        <taxon>Eukaryota</taxon>
        <taxon>Viridiplantae</taxon>
        <taxon>Streptophyta</taxon>
        <taxon>Embryophyta</taxon>
        <taxon>Tracheophyta</taxon>
        <taxon>Spermatophyta</taxon>
        <taxon>Magnoliopsida</taxon>
        <taxon>eudicotyledons</taxon>
        <taxon>Gunneridae</taxon>
        <taxon>Pentapetalae</taxon>
        <taxon>Caryophyllales</taxon>
        <taxon>Chenopodiaceae</taxon>
        <taxon>Chenopodioideae</taxon>
        <taxon>Atripliceae</taxon>
        <taxon>Chenopodium</taxon>
    </lineage>
</organism>
<dbReference type="AlphaFoldDB" id="A0A803L9U5"/>
<accession>A0A803L9U5</accession>
<evidence type="ECO:0000256" key="1">
    <source>
        <dbReference type="SAM" id="Phobius"/>
    </source>
</evidence>
<evidence type="ECO:0000259" key="2">
    <source>
        <dbReference type="Pfam" id="PF12776"/>
    </source>
</evidence>
<keyword evidence="1" id="KW-1133">Transmembrane helix</keyword>
<evidence type="ECO:0000313" key="4">
    <source>
        <dbReference type="Proteomes" id="UP000596660"/>
    </source>
</evidence>
<dbReference type="Proteomes" id="UP000596660">
    <property type="component" value="Unplaced"/>
</dbReference>
<dbReference type="Pfam" id="PF12776">
    <property type="entry name" value="Myb_DNA-bind_3"/>
    <property type="match status" value="1"/>
</dbReference>
<evidence type="ECO:0000313" key="3">
    <source>
        <dbReference type="EnsemblPlants" id="AUR62008634-RA:cds"/>
    </source>
</evidence>
<dbReference type="Gramene" id="AUR62008634-RA">
    <property type="protein sequence ID" value="AUR62008634-RA:cds"/>
    <property type="gene ID" value="AUR62008634"/>
</dbReference>
<dbReference type="PANTHER" id="PTHR46929">
    <property type="entry name" value="EXPRESSED PROTEIN"/>
    <property type="match status" value="1"/>
</dbReference>
<dbReference type="EnsemblPlants" id="AUR62008634-RA">
    <property type="protein sequence ID" value="AUR62008634-RA:cds"/>
    <property type="gene ID" value="AUR62008634"/>
</dbReference>
<dbReference type="InterPro" id="IPR024752">
    <property type="entry name" value="Myb/SANT-like_dom"/>
</dbReference>
<proteinExistence type="predicted"/>
<name>A0A803L9U5_CHEQI</name>
<protein>
    <recommendedName>
        <fullName evidence="2">Myb/SANT-like domain-containing protein</fullName>
    </recommendedName>
</protein>
<keyword evidence="4" id="KW-1185">Reference proteome</keyword>
<reference evidence="3" key="1">
    <citation type="journal article" date="2017" name="Nature">
        <title>The genome of Chenopodium quinoa.</title>
        <authorList>
            <person name="Jarvis D.E."/>
            <person name="Ho Y.S."/>
            <person name="Lightfoot D.J."/>
            <person name="Schmoeckel S.M."/>
            <person name="Li B."/>
            <person name="Borm T.J.A."/>
            <person name="Ohyanagi H."/>
            <person name="Mineta K."/>
            <person name="Michell C.T."/>
            <person name="Saber N."/>
            <person name="Kharbatia N.M."/>
            <person name="Rupper R.R."/>
            <person name="Sharp A.R."/>
            <person name="Dally N."/>
            <person name="Boughton B.A."/>
            <person name="Woo Y.H."/>
            <person name="Gao G."/>
            <person name="Schijlen E.G.W.M."/>
            <person name="Guo X."/>
            <person name="Momin A.A."/>
            <person name="Negrao S."/>
            <person name="Al-Babili S."/>
            <person name="Gehring C."/>
            <person name="Roessner U."/>
            <person name="Jung C."/>
            <person name="Murphy K."/>
            <person name="Arold S.T."/>
            <person name="Gojobori T."/>
            <person name="van der Linden C.G."/>
            <person name="van Loo E.N."/>
            <person name="Jellen E.N."/>
            <person name="Maughan P.J."/>
            <person name="Tester M."/>
        </authorList>
    </citation>
    <scope>NUCLEOTIDE SEQUENCE [LARGE SCALE GENOMIC DNA]</scope>
    <source>
        <strain evidence="3">cv. PI 614886</strain>
    </source>
</reference>
<dbReference type="PANTHER" id="PTHR46929:SF3">
    <property type="entry name" value="MYB_SANT-LIKE DOMAIN-CONTAINING PROTEIN"/>
    <property type="match status" value="1"/>
</dbReference>
<reference evidence="3" key="2">
    <citation type="submission" date="2021-03" db="UniProtKB">
        <authorList>
            <consortium name="EnsemblPlants"/>
        </authorList>
    </citation>
    <scope>IDENTIFICATION</scope>
</reference>
<sequence>MVMAEERESHYQIIAGTFWLRGKAAVVEEEGGSGMSDLNIQESRKRPRDDDDEMDIVVMVLGFIMVVVGAWYGSASDPRVLRDALRRPNGLKVPKNKYLLVDLGYSNAEGFLAPYKGPLNIIHYEETWERAYGTFTITKKKLYKLMREIRVMGEFKSQAYQAVVDNVRKQLGILVTMDQVKNRIKVWKKHHSVINDIKTYTKFKWDDKKKMIVIPVEDLQAWHIYCMVAVLFIAVQETPAASAYQNKCFENWDDICTLFAPDRAIGDGAEQHEEAAAAMENENDNANAVSSFAESFKEYVSKSTRPTSQEIYKEASSVLGISRHQALRAVKRFLNGTFEEFDMLKNLPDDQKLDWIILCIDE</sequence>
<feature type="domain" description="Myb/SANT-like" evidence="2">
    <location>
        <begin position="145"/>
        <end position="214"/>
    </location>
</feature>
<keyword evidence="1" id="KW-0472">Membrane</keyword>
<feature type="transmembrane region" description="Helical" evidence="1">
    <location>
        <begin position="54"/>
        <end position="73"/>
    </location>
</feature>
<keyword evidence="1" id="KW-0812">Transmembrane</keyword>